<protein>
    <submittedName>
        <fullName evidence="2">Uncharacterized protein</fullName>
    </submittedName>
</protein>
<dbReference type="AlphaFoldDB" id="A0A2P4Q611"/>
<feature type="coiled-coil region" evidence="1">
    <location>
        <begin position="45"/>
        <end position="72"/>
    </location>
</feature>
<dbReference type="VEuPathDB" id="FungiDB:RhiirFUN_015710"/>
<comment type="caution">
    <text evidence="2">The sequence shown here is derived from an EMBL/GenBank/DDBJ whole genome shotgun (WGS) entry which is preliminary data.</text>
</comment>
<keyword evidence="1" id="KW-0175">Coiled coil</keyword>
<evidence type="ECO:0000313" key="3">
    <source>
        <dbReference type="Proteomes" id="UP000018888"/>
    </source>
</evidence>
<organism evidence="2 3">
    <name type="scientific">Rhizophagus irregularis (strain DAOM 181602 / DAOM 197198 / MUCL 43194)</name>
    <name type="common">Arbuscular mycorrhizal fungus</name>
    <name type="synonym">Glomus intraradices</name>
    <dbReference type="NCBI Taxonomy" id="747089"/>
    <lineage>
        <taxon>Eukaryota</taxon>
        <taxon>Fungi</taxon>
        <taxon>Fungi incertae sedis</taxon>
        <taxon>Mucoromycota</taxon>
        <taxon>Glomeromycotina</taxon>
        <taxon>Glomeromycetes</taxon>
        <taxon>Glomerales</taxon>
        <taxon>Glomeraceae</taxon>
        <taxon>Rhizophagus</taxon>
    </lineage>
</organism>
<sequence>MVTENAPVLAPKTLVHINDFRNPPIPDNNGLEQAVRNVLEHLSLCSNENIRNAFLNNKVKELIEQARIYNDLTVDSIKDSRIMAAYASDFKEYVEILREEDVSGTDFIEAMKSQYQAAISNKNSSAKLTKSYCDILAIIKNVCNDLEEFNRSNSIEKELEKDAEDARKESTNHMFAAIGTGVGTGLAIAAAPFTGGASLAVIGALGVSSAGAMIGTSITSVQFGLVTMVDKFSSFDEFFQKEAEDINKIIEKYEHDVQNITFRMSRMKSTAMKKQWSRIQQLFESYIDSVKPLLSERRNSNVGASNGEVIFEYK</sequence>
<dbReference type="Proteomes" id="UP000018888">
    <property type="component" value="Unassembled WGS sequence"/>
</dbReference>
<proteinExistence type="predicted"/>
<dbReference type="EMBL" id="AUPC02000088">
    <property type="protein sequence ID" value="POG73086.1"/>
    <property type="molecule type" value="Genomic_DNA"/>
</dbReference>
<gene>
    <name evidence="2" type="ORF">GLOIN_2v1133213</name>
</gene>
<evidence type="ECO:0000313" key="2">
    <source>
        <dbReference type="EMBL" id="POG73086.1"/>
    </source>
</evidence>
<evidence type="ECO:0000256" key="1">
    <source>
        <dbReference type="SAM" id="Coils"/>
    </source>
</evidence>
<reference evidence="2 3" key="2">
    <citation type="journal article" date="2018" name="New Phytol.">
        <title>High intraspecific genome diversity in the model arbuscular mycorrhizal symbiont Rhizophagus irregularis.</title>
        <authorList>
            <person name="Chen E.C.H."/>
            <person name="Morin E."/>
            <person name="Beaudet D."/>
            <person name="Noel J."/>
            <person name="Yildirir G."/>
            <person name="Ndikumana S."/>
            <person name="Charron P."/>
            <person name="St-Onge C."/>
            <person name="Giorgi J."/>
            <person name="Kruger M."/>
            <person name="Marton T."/>
            <person name="Ropars J."/>
            <person name="Grigoriev I.V."/>
            <person name="Hainaut M."/>
            <person name="Henrissat B."/>
            <person name="Roux C."/>
            <person name="Martin F."/>
            <person name="Corradi N."/>
        </authorList>
    </citation>
    <scope>NUCLEOTIDE SEQUENCE [LARGE SCALE GENOMIC DNA]</scope>
    <source>
        <strain evidence="2 3">DAOM 197198</strain>
    </source>
</reference>
<name>A0A2P4Q611_RHIID</name>
<keyword evidence="3" id="KW-1185">Reference proteome</keyword>
<accession>A0A2P4Q611</accession>
<reference evidence="2 3" key="1">
    <citation type="journal article" date="2013" name="Proc. Natl. Acad. Sci. U.S.A.">
        <title>Genome of an arbuscular mycorrhizal fungus provides insight into the oldest plant symbiosis.</title>
        <authorList>
            <person name="Tisserant E."/>
            <person name="Malbreil M."/>
            <person name="Kuo A."/>
            <person name="Kohler A."/>
            <person name="Symeonidi A."/>
            <person name="Balestrini R."/>
            <person name="Charron P."/>
            <person name="Duensing N."/>
            <person name="Frei Dit Frey N."/>
            <person name="Gianinazzi-Pearson V."/>
            <person name="Gilbert L.B."/>
            <person name="Handa Y."/>
            <person name="Herr J.R."/>
            <person name="Hijri M."/>
            <person name="Koul R."/>
            <person name="Kawaguchi M."/>
            <person name="Krajinski F."/>
            <person name="Lammers P.J."/>
            <person name="Masclaux F.G."/>
            <person name="Murat C."/>
            <person name="Morin E."/>
            <person name="Ndikumana S."/>
            <person name="Pagni M."/>
            <person name="Petitpierre D."/>
            <person name="Requena N."/>
            <person name="Rosikiewicz P."/>
            <person name="Riley R."/>
            <person name="Saito K."/>
            <person name="San Clemente H."/>
            <person name="Shapiro H."/>
            <person name="van Tuinen D."/>
            <person name="Becard G."/>
            <person name="Bonfante P."/>
            <person name="Paszkowski U."/>
            <person name="Shachar-Hill Y.Y."/>
            <person name="Tuskan G.A."/>
            <person name="Young P.W."/>
            <person name="Sanders I.R."/>
            <person name="Henrissat B."/>
            <person name="Rensing S.A."/>
            <person name="Grigoriev I.V."/>
            <person name="Corradi N."/>
            <person name="Roux C."/>
            <person name="Martin F."/>
        </authorList>
    </citation>
    <scope>NUCLEOTIDE SEQUENCE [LARGE SCALE GENOMIC DNA]</scope>
    <source>
        <strain evidence="2 3">DAOM 197198</strain>
    </source>
</reference>